<dbReference type="AlphaFoldDB" id="A0ABD1WRA6"/>
<dbReference type="PANTHER" id="PTHR33322:SF18">
    <property type="entry name" value="BAG FAMILY MOLECULAR CHAPERONE REGULATOR 8, CHLOROPLASTIC"/>
    <property type="match status" value="1"/>
</dbReference>
<proteinExistence type="predicted"/>
<evidence type="ECO:0000313" key="4">
    <source>
        <dbReference type="Proteomes" id="UP001604277"/>
    </source>
</evidence>
<keyword evidence="1" id="KW-0143">Chaperone</keyword>
<feature type="compositionally biased region" description="Basic and acidic residues" evidence="2">
    <location>
        <begin position="434"/>
        <end position="452"/>
    </location>
</feature>
<accession>A0ABD1WRA6</accession>
<keyword evidence="4" id="KW-1185">Reference proteome</keyword>
<dbReference type="Proteomes" id="UP001604277">
    <property type="component" value="Unassembled WGS sequence"/>
</dbReference>
<feature type="region of interest" description="Disordered" evidence="2">
    <location>
        <begin position="409"/>
        <end position="452"/>
    </location>
</feature>
<dbReference type="PANTHER" id="PTHR33322">
    <property type="entry name" value="BAG DOMAIN CONTAINING PROTEIN, EXPRESSED"/>
    <property type="match status" value="1"/>
</dbReference>
<dbReference type="PROSITE" id="PS51257">
    <property type="entry name" value="PROKAR_LIPOPROTEIN"/>
    <property type="match status" value="1"/>
</dbReference>
<name>A0ABD1WRA6_9LAMI</name>
<dbReference type="PROSITE" id="PS50096">
    <property type="entry name" value="IQ"/>
    <property type="match status" value="1"/>
</dbReference>
<reference evidence="4" key="1">
    <citation type="submission" date="2024-07" db="EMBL/GenBank/DDBJ databases">
        <title>Two chromosome-level genome assemblies of Korean endemic species Abeliophyllum distichum and Forsythia ovata (Oleaceae).</title>
        <authorList>
            <person name="Jang H."/>
        </authorList>
    </citation>
    <scope>NUCLEOTIDE SEQUENCE [LARGE SCALE GENOMIC DNA]</scope>
</reference>
<evidence type="ECO:0000313" key="3">
    <source>
        <dbReference type="EMBL" id="KAL2552225.1"/>
    </source>
</evidence>
<dbReference type="EMBL" id="JBFOLJ010000002">
    <property type="protein sequence ID" value="KAL2552225.1"/>
    <property type="molecule type" value="Genomic_DNA"/>
</dbReference>
<organism evidence="3 4">
    <name type="scientific">Forsythia ovata</name>
    <dbReference type="NCBI Taxonomy" id="205694"/>
    <lineage>
        <taxon>Eukaryota</taxon>
        <taxon>Viridiplantae</taxon>
        <taxon>Streptophyta</taxon>
        <taxon>Embryophyta</taxon>
        <taxon>Tracheophyta</taxon>
        <taxon>Spermatophyta</taxon>
        <taxon>Magnoliopsida</taxon>
        <taxon>eudicotyledons</taxon>
        <taxon>Gunneridae</taxon>
        <taxon>Pentapetalae</taxon>
        <taxon>asterids</taxon>
        <taxon>lamiids</taxon>
        <taxon>Lamiales</taxon>
        <taxon>Oleaceae</taxon>
        <taxon>Forsythieae</taxon>
        <taxon>Forsythia</taxon>
    </lineage>
</organism>
<evidence type="ECO:0000256" key="2">
    <source>
        <dbReference type="SAM" id="MobiDB-lite"/>
    </source>
</evidence>
<evidence type="ECO:0000256" key="1">
    <source>
        <dbReference type="ARBA" id="ARBA00023186"/>
    </source>
</evidence>
<comment type="caution">
    <text evidence="3">The sequence shown here is derived from an EMBL/GenBank/DDBJ whole genome shotgun (WGS) entry which is preliminary data.</text>
</comment>
<dbReference type="InterPro" id="IPR040400">
    <property type="entry name" value="BAG5/6/7/8"/>
</dbReference>
<feature type="region of interest" description="Disordered" evidence="2">
    <location>
        <begin position="369"/>
        <end position="390"/>
    </location>
</feature>
<gene>
    <name evidence="3" type="ORF">Fot_05844</name>
</gene>
<protein>
    <submittedName>
        <fullName evidence="3">BAG family molecular chaperone regulator 8</fullName>
    </submittedName>
</protein>
<sequence length="554" mass="61337">MASHRHLCNPAAAASSCLCHCCYTTYSTCHHHPLSQPPSPAVELHLHSTPSHFHHSPTHINPPYTTPPHLPNPPQNYPHSYFQEAQQIQTHTTVSVSSLLRRVSALESALRRRSSSSSQSLREAAASTIQSYFRVFLARRSRTLRQLRDLASIKSRLSILKSSVSENTHFDYEALSHKATALLLKLDSIKGGDPMIRDGKSSVSRELINFLEFVDGLKRRGLSSRLVKNARNGENNVKFRVLQGKRTMGNVECRGLKSVNVEKLRELANYDEEVVEAIENSGGSAIGMLRNQGVFQNRNGDLVKSHGGIQSEYDEEGDDVIENSGISMIRNQGVFQKRNCGLVKKVGGVQSKGRKSVSFAENGNVYRVYRSSGKPDSNGDCDVSIDGDDSIDDERELVDNLCLAVEEIGVSSKEAEDDEEEKDQSDNGGSSRGSDGDRESRNYPGSESKHVEMGGFVFSAPLPVKMETRGDFLEQRKTNVRYRISTSTVASADPAEGALLVHTQIPHCVLRRGQCRWRRTRVGGANHPTPACYKKVINGLLRNGNRNTNLEMKL</sequence>